<dbReference type="VEuPathDB" id="FungiDB:PC9H_000334"/>
<keyword evidence="2" id="KW-1185">Reference proteome</keyword>
<name>A0A8H7A4W8_PLEOS</name>
<dbReference type="Proteomes" id="UP000623687">
    <property type="component" value="Unassembled WGS sequence"/>
</dbReference>
<organism evidence="1 2">
    <name type="scientific">Pleurotus ostreatus</name>
    <name type="common">Oyster mushroom</name>
    <name type="synonym">White-rot fungus</name>
    <dbReference type="NCBI Taxonomy" id="5322"/>
    <lineage>
        <taxon>Eukaryota</taxon>
        <taxon>Fungi</taxon>
        <taxon>Dikarya</taxon>
        <taxon>Basidiomycota</taxon>
        <taxon>Agaricomycotina</taxon>
        <taxon>Agaricomycetes</taxon>
        <taxon>Agaricomycetidae</taxon>
        <taxon>Agaricales</taxon>
        <taxon>Pleurotineae</taxon>
        <taxon>Pleurotaceae</taxon>
        <taxon>Pleurotus</taxon>
    </lineage>
</organism>
<proteinExistence type="predicted"/>
<accession>A0A8H7A4W8</accession>
<gene>
    <name evidence="1" type="ORF">PC9H_000334</name>
</gene>
<evidence type="ECO:0000313" key="2">
    <source>
        <dbReference type="Proteomes" id="UP000623687"/>
    </source>
</evidence>
<protein>
    <recommendedName>
        <fullName evidence="3">F-box domain-containing protein</fullName>
    </recommendedName>
</protein>
<dbReference type="EMBL" id="JACETU010000001">
    <property type="protein sequence ID" value="KAF7439996.1"/>
    <property type="molecule type" value="Genomic_DNA"/>
</dbReference>
<dbReference type="RefSeq" id="XP_036635840.1">
    <property type="nucleotide sequence ID" value="XM_036769995.1"/>
</dbReference>
<dbReference type="AlphaFoldDB" id="A0A8H7A4W8"/>
<dbReference type="GeneID" id="59370175"/>
<comment type="caution">
    <text evidence="1">The sequence shown here is derived from an EMBL/GenBank/DDBJ whole genome shotgun (WGS) entry which is preliminary data.</text>
</comment>
<evidence type="ECO:0008006" key="3">
    <source>
        <dbReference type="Google" id="ProtNLM"/>
    </source>
</evidence>
<sequence length="485" mass="54263">MTQKLPPLPTEVWLQIASYIPEREMPSLYPLSRAFYELGMDAIYQELRIRAFTKGMVSRIQNASKKPFISRRVLALDIHLDAFDALVASRAQSSLGLFASLFYRPQGPHDVTRMSAPEVSSILLNSVKYMTSLRRCRLRIPSSHHIYTYLPFIRALWEGVRGRVDDLALEVPGNVLNVALPVSVDSLLQVHALSLVLCDKLDGWGSSYASQLIANFFNQAAPGLESLSLVSSPATPKPLLIGLLVDQFHNLRKVHLDIQFDDITGYNIAQFLNVHGQHVHTLSLTARISPNSDTTPLATLRLPALSKLSLNFDLETTQFNRFWASGFLTFTSLTHLRIDAPALAHDRFSLICDAFGRRITSHQVHDVHFNLQVLNGLAFDRLAMSFAALRTLSITANSLSEPNQSDSWDIASFAQDMKDRTYQAWSLHDITLSHPAQDRPEDPTIASYEAMRVAARSIPSVRSFCGWGNTVEPCEIRLERNAGNL</sequence>
<reference evidence="1" key="1">
    <citation type="submission" date="2019-07" db="EMBL/GenBank/DDBJ databases">
        <authorList>
            <person name="Palmer J.M."/>
        </authorList>
    </citation>
    <scope>NUCLEOTIDE SEQUENCE</scope>
    <source>
        <strain evidence="1">PC9</strain>
    </source>
</reference>
<dbReference type="OrthoDB" id="3049838at2759"/>
<evidence type="ECO:0000313" key="1">
    <source>
        <dbReference type="EMBL" id="KAF7439996.1"/>
    </source>
</evidence>
<dbReference type="SUPFAM" id="SSF52047">
    <property type="entry name" value="RNI-like"/>
    <property type="match status" value="1"/>
</dbReference>